<proteinExistence type="inferred from homology"/>
<dbReference type="PANTHER" id="PTHR42798:SF6">
    <property type="entry name" value="CELL DIVISION ATP-BINDING PROTEIN FTSE"/>
    <property type="match status" value="1"/>
</dbReference>
<keyword evidence="4 6" id="KW-0067">ATP-binding</keyword>
<dbReference type="GO" id="GO:0005524">
    <property type="term" value="F:ATP binding"/>
    <property type="evidence" value="ECO:0007669"/>
    <property type="project" value="UniProtKB-KW"/>
</dbReference>
<dbReference type="CDD" id="cd03255">
    <property type="entry name" value="ABC_MJ0796_LolCDE_FtsE"/>
    <property type="match status" value="1"/>
</dbReference>
<dbReference type="SMART" id="SM00382">
    <property type="entry name" value="AAA"/>
    <property type="match status" value="1"/>
</dbReference>
<dbReference type="SUPFAM" id="SSF52540">
    <property type="entry name" value="P-loop containing nucleoside triphosphate hydrolases"/>
    <property type="match status" value="1"/>
</dbReference>
<dbReference type="PANTHER" id="PTHR42798">
    <property type="entry name" value="LIPOPROTEIN-RELEASING SYSTEM ATP-BINDING PROTEIN LOLD"/>
    <property type="match status" value="1"/>
</dbReference>
<organism evidence="6 7">
    <name type="scientific">Streptococcus australis ATCC 700641</name>
    <dbReference type="NCBI Taxonomy" id="888833"/>
    <lineage>
        <taxon>Bacteria</taxon>
        <taxon>Bacillati</taxon>
        <taxon>Bacillota</taxon>
        <taxon>Bacilli</taxon>
        <taxon>Lactobacillales</taxon>
        <taxon>Streptococcaceae</taxon>
        <taxon>Streptococcus</taxon>
    </lineage>
</organism>
<dbReference type="HOGENOM" id="CLU_000604_1_22_9"/>
<accession>E7S828</accession>
<evidence type="ECO:0000259" key="5">
    <source>
        <dbReference type="PROSITE" id="PS50893"/>
    </source>
</evidence>
<dbReference type="PROSITE" id="PS00211">
    <property type="entry name" value="ABC_TRANSPORTER_1"/>
    <property type="match status" value="1"/>
</dbReference>
<keyword evidence="6" id="KW-0378">Hydrolase</keyword>
<keyword evidence="2" id="KW-0813">Transport</keyword>
<evidence type="ECO:0000256" key="1">
    <source>
        <dbReference type="ARBA" id="ARBA00005417"/>
    </source>
</evidence>
<dbReference type="GO" id="GO:0016887">
    <property type="term" value="F:ATP hydrolysis activity"/>
    <property type="evidence" value="ECO:0007669"/>
    <property type="project" value="InterPro"/>
</dbReference>
<dbReference type="AlphaFoldDB" id="E7S828"/>
<dbReference type="eggNOG" id="COG1136">
    <property type="taxonomic scope" value="Bacteria"/>
</dbReference>
<keyword evidence="3" id="KW-0547">Nucleotide-binding</keyword>
<dbReference type="InterPro" id="IPR017871">
    <property type="entry name" value="ABC_transporter-like_CS"/>
</dbReference>
<dbReference type="EMBL" id="AEQR01000002">
    <property type="protein sequence ID" value="EFW00332.1"/>
    <property type="molecule type" value="Genomic_DNA"/>
</dbReference>
<protein>
    <submittedName>
        <fullName evidence="6">ABC transporter, ATP-binding protein</fullName>
        <ecNumber evidence="6">3.6.3.-</ecNumber>
    </submittedName>
</protein>
<comment type="caution">
    <text evidence="6">The sequence shown here is derived from an EMBL/GenBank/DDBJ whole genome shotgun (WGS) entry which is preliminary data.</text>
</comment>
<comment type="similarity">
    <text evidence="1">Belongs to the ABC transporter superfamily.</text>
</comment>
<reference evidence="6 7" key="1">
    <citation type="submission" date="2010-12" db="EMBL/GenBank/DDBJ databases">
        <authorList>
            <person name="Muzny D."/>
            <person name="Qin X."/>
            <person name="Deng J."/>
            <person name="Jiang H."/>
            <person name="Liu Y."/>
            <person name="Qu J."/>
            <person name="Song X.-Z."/>
            <person name="Zhang L."/>
            <person name="Thornton R."/>
            <person name="Coyle M."/>
            <person name="Francisco L."/>
            <person name="Jackson L."/>
            <person name="Javaid M."/>
            <person name="Korchina V."/>
            <person name="Kovar C."/>
            <person name="Mata R."/>
            <person name="Mathew T."/>
            <person name="Ngo R."/>
            <person name="Nguyen L."/>
            <person name="Nguyen N."/>
            <person name="Okwuonu G."/>
            <person name="Ongeri F."/>
            <person name="Pham C."/>
            <person name="Simmons D."/>
            <person name="Wilczek-Boney K."/>
            <person name="Hale W."/>
            <person name="Jakkamsetti A."/>
            <person name="Pham P."/>
            <person name="Ruth R."/>
            <person name="San Lucas F."/>
            <person name="Warren J."/>
            <person name="Zhang J."/>
            <person name="Zhao Z."/>
            <person name="Zhou C."/>
            <person name="Zhu D."/>
            <person name="Lee S."/>
            <person name="Bess C."/>
            <person name="Blankenburg K."/>
            <person name="Forbes L."/>
            <person name="Fu Q."/>
            <person name="Gubbala S."/>
            <person name="Hirani K."/>
            <person name="Jayaseelan J.C."/>
            <person name="Lara F."/>
            <person name="Munidasa M."/>
            <person name="Palculict T."/>
            <person name="Patil S."/>
            <person name="Pu L.-L."/>
            <person name="Saada N."/>
            <person name="Tang L."/>
            <person name="Weissenberger G."/>
            <person name="Zhu Y."/>
            <person name="Hemphill L."/>
            <person name="Shang Y."/>
            <person name="Youmans B."/>
            <person name="Ayvaz T."/>
            <person name="Ross M."/>
            <person name="Santibanez J."/>
            <person name="Aqrawi P."/>
            <person name="Gross S."/>
            <person name="Joshi V."/>
            <person name="Fowler G."/>
            <person name="Nazareth L."/>
            <person name="Reid J."/>
            <person name="Worley K."/>
            <person name="Petrosino J."/>
            <person name="Highlander S."/>
            <person name="Gibbs R."/>
        </authorList>
    </citation>
    <scope>NUCLEOTIDE SEQUENCE [LARGE SCALE GENOMIC DNA]</scope>
    <source>
        <strain evidence="6 7">ATCC 700641</strain>
    </source>
</reference>
<sequence>MENKMAIIALENIRKSYADGSQMHHVLNQLNLSVEPNEFVAILGPSGSGKSTLLAIAGLLLSADEGRISIAGQDLTGLNQGQWTQKRLELLGFIFQDHQLLSYMKIGDQLELVAKLKGEKGKKKRQEEVKALLADLGIEASYHQYPNQMSGGQKQRAAIARAFIGNPQVILADEPTASLDPDRGQEIAQLIRKEVKSKNKSAIMVTHDRSILTYVDTIYELKHGQLLKVGQLD</sequence>
<name>E7S828_9STRE</name>
<dbReference type="InterPro" id="IPR017911">
    <property type="entry name" value="MacB-like_ATP-bd"/>
</dbReference>
<dbReference type="Gene3D" id="3.40.50.300">
    <property type="entry name" value="P-loop containing nucleotide triphosphate hydrolases"/>
    <property type="match status" value="1"/>
</dbReference>
<evidence type="ECO:0000313" key="6">
    <source>
        <dbReference type="EMBL" id="EFW00332.1"/>
    </source>
</evidence>
<dbReference type="Proteomes" id="UP000002814">
    <property type="component" value="Unassembled WGS sequence"/>
</dbReference>
<feature type="domain" description="ABC transporter" evidence="5">
    <location>
        <begin position="8"/>
        <end position="233"/>
    </location>
</feature>
<dbReference type="PROSITE" id="PS50893">
    <property type="entry name" value="ABC_TRANSPORTER_2"/>
    <property type="match status" value="1"/>
</dbReference>
<dbReference type="Pfam" id="PF00005">
    <property type="entry name" value="ABC_tran"/>
    <property type="match status" value="1"/>
</dbReference>
<dbReference type="InterPro" id="IPR003439">
    <property type="entry name" value="ABC_transporter-like_ATP-bd"/>
</dbReference>
<evidence type="ECO:0000313" key="7">
    <source>
        <dbReference type="Proteomes" id="UP000002814"/>
    </source>
</evidence>
<evidence type="ECO:0000256" key="4">
    <source>
        <dbReference type="ARBA" id="ARBA00022840"/>
    </source>
</evidence>
<keyword evidence="7" id="KW-1185">Reference proteome</keyword>
<evidence type="ECO:0000256" key="2">
    <source>
        <dbReference type="ARBA" id="ARBA00022448"/>
    </source>
</evidence>
<evidence type="ECO:0000256" key="3">
    <source>
        <dbReference type="ARBA" id="ARBA00022741"/>
    </source>
</evidence>
<dbReference type="InterPro" id="IPR003593">
    <property type="entry name" value="AAA+_ATPase"/>
</dbReference>
<dbReference type="InterPro" id="IPR027417">
    <property type="entry name" value="P-loop_NTPase"/>
</dbReference>
<dbReference type="EC" id="3.6.3.-" evidence="6"/>
<gene>
    <name evidence="6" type="ORF">HMPREF9421_0161</name>
</gene>